<keyword evidence="1" id="KW-0812">Transmembrane</keyword>
<sequence>MTRLQNTMHRILHHPNTVVVTLVSTMVMIMLSYNTIIRYGVSWPVILTILKIYPLAVLFIYCLRTYVTLPLVLKLHDYFPHHFNQVIPRHVSIPFFVITGNVSVMMVILTETHRKLYPYFVSGFVGNWAKTFFVAVPVFFFIVRPTIDFIFNNLKMKYPRLD</sequence>
<feature type="transmembrane region" description="Helical" evidence="1">
    <location>
        <begin position="12"/>
        <end position="32"/>
    </location>
</feature>
<gene>
    <name evidence="2" type="ORF">HF966_08130</name>
</gene>
<protein>
    <recommendedName>
        <fullName evidence="4">DUF2798 domain-containing protein</fullName>
    </recommendedName>
</protein>
<dbReference type="EMBL" id="JAAXPO010000011">
    <property type="protein sequence ID" value="NKZ19139.1"/>
    <property type="molecule type" value="Genomic_DNA"/>
</dbReference>
<evidence type="ECO:0008006" key="4">
    <source>
        <dbReference type="Google" id="ProtNLM"/>
    </source>
</evidence>
<dbReference type="AlphaFoldDB" id="A0A846ZGZ6"/>
<reference evidence="2 3" key="1">
    <citation type="submission" date="2020-04" db="EMBL/GenBank/DDBJ databases">
        <title>MicrobeNet Type strains.</title>
        <authorList>
            <person name="Nicholson A.C."/>
        </authorList>
    </citation>
    <scope>NUCLEOTIDE SEQUENCE [LARGE SCALE GENOMIC DNA]</scope>
    <source>
        <strain evidence="2 3">CCUG 54536</strain>
    </source>
</reference>
<organism evidence="2 3">
    <name type="scientific">Leuconostoc holzapfelii</name>
    <dbReference type="NCBI Taxonomy" id="434464"/>
    <lineage>
        <taxon>Bacteria</taxon>
        <taxon>Bacillati</taxon>
        <taxon>Bacillota</taxon>
        <taxon>Bacilli</taxon>
        <taxon>Lactobacillales</taxon>
        <taxon>Lactobacillaceae</taxon>
        <taxon>Leuconostoc</taxon>
    </lineage>
</organism>
<dbReference type="RefSeq" id="WP_168677807.1">
    <property type="nucleotide sequence ID" value="NZ_BPKV01000016.1"/>
</dbReference>
<evidence type="ECO:0000313" key="2">
    <source>
        <dbReference type="EMBL" id="NKZ19139.1"/>
    </source>
</evidence>
<comment type="caution">
    <text evidence="2">The sequence shown here is derived from an EMBL/GenBank/DDBJ whole genome shotgun (WGS) entry which is preliminary data.</text>
</comment>
<dbReference type="Proteomes" id="UP000590460">
    <property type="component" value="Unassembled WGS sequence"/>
</dbReference>
<evidence type="ECO:0000256" key="1">
    <source>
        <dbReference type="SAM" id="Phobius"/>
    </source>
</evidence>
<accession>A0A846ZGZ6</accession>
<keyword evidence="1" id="KW-1133">Transmembrane helix</keyword>
<evidence type="ECO:0000313" key="3">
    <source>
        <dbReference type="Proteomes" id="UP000590460"/>
    </source>
</evidence>
<proteinExistence type="predicted"/>
<keyword evidence="1" id="KW-0472">Membrane</keyword>
<feature type="transmembrane region" description="Helical" evidence="1">
    <location>
        <begin position="52"/>
        <end position="73"/>
    </location>
</feature>
<name>A0A846ZGZ6_9LACO</name>
<feature type="transmembrane region" description="Helical" evidence="1">
    <location>
        <begin position="93"/>
        <end position="112"/>
    </location>
</feature>